<dbReference type="Pfam" id="PF03169">
    <property type="entry name" value="OPT"/>
    <property type="match status" value="1"/>
</dbReference>
<evidence type="ECO:0000256" key="5">
    <source>
        <dbReference type="ARBA" id="ARBA00023136"/>
    </source>
</evidence>
<feature type="transmembrane region" description="Helical" evidence="6">
    <location>
        <begin position="97"/>
        <end position="118"/>
    </location>
</feature>
<feature type="transmembrane region" description="Helical" evidence="6">
    <location>
        <begin position="184"/>
        <end position="208"/>
    </location>
</feature>
<keyword evidence="4 6" id="KW-1133">Transmembrane helix</keyword>
<feature type="transmembrane region" description="Helical" evidence="6">
    <location>
        <begin position="577"/>
        <end position="602"/>
    </location>
</feature>
<evidence type="ECO:0000256" key="1">
    <source>
        <dbReference type="ARBA" id="ARBA00004141"/>
    </source>
</evidence>
<feature type="transmembrane region" description="Helical" evidence="6">
    <location>
        <begin position="156"/>
        <end position="178"/>
    </location>
</feature>
<feature type="transmembrane region" description="Helical" evidence="6">
    <location>
        <begin position="70"/>
        <end position="91"/>
    </location>
</feature>
<sequence length="645" mass="65955">MANPSQPSELTWRGIVIGALITVVFTASNVYLGLRVGLTIATSIPAAVISMAVLRLLGGGTILENNLVQTQASAAGTLSCVFASLPALVMAGVWQHFPFALTALLVAAGGMTGVLFTIPLRRVMLADPALPFPEGVAAAEILRAGAAREDRGAIRALMHGGVLAAVMTFATTGLRVLGDGMTATAVWGVSAFRLSLGFSPALLGAGYLVGLEGGIAMLTGAVLTWEIIVPVMAHVQPNPAGLPAGAFATSLWKDKARFIGVGLIGIAAIWTVLRMGRPLLASVRALLERTQGDTHAARTETDLSPRAMRAVAGIVLVVVGGLFFVFAHPYVPALSALVAAIAGLACCAGVGLFVAAACGYMAGLVGSSSSPISGVIILAAMCLSCVFVMLRLLGLFAGADGQHFAIGFCLYVLTAITASAAIANDNLQDLKTGRLVGATPWKQEAVLLIGCLTGAVIIPPVLNVLYQTYGFVGAMPRAGMDATHALAAPQPALLLLITSGIFLHQLDWNMLLLGVGTGCLLIGIDAGLRRTGRGALPPLAVGVGIYLPMSVSLTLAIGAILGHVITRLTAGAGSHQGTMIASGLIVGESLTGVVLASLSALSGRDSPLSLLPAGMNAPLADWAGLGAFCALCAWFCAMQLRRNRR</sequence>
<comment type="caution">
    <text evidence="7">The sequence shown here is derived from an EMBL/GenBank/DDBJ whole genome shotgun (WGS) entry which is preliminary data.</text>
</comment>
<evidence type="ECO:0000256" key="2">
    <source>
        <dbReference type="ARBA" id="ARBA00022448"/>
    </source>
</evidence>
<dbReference type="AlphaFoldDB" id="A0A0D6PY35"/>
<keyword evidence="2" id="KW-0813">Transport</keyword>
<feature type="transmembrane region" description="Helical" evidence="6">
    <location>
        <begin position="540"/>
        <end position="565"/>
    </location>
</feature>
<dbReference type="RefSeq" id="WP_048850527.1">
    <property type="nucleotide sequence ID" value="NZ_BANI01000041.1"/>
</dbReference>
<keyword evidence="3 6" id="KW-0812">Transmembrane</keyword>
<protein>
    <submittedName>
        <fullName evidence="7">Oligopeptide transporter</fullName>
    </submittedName>
</protein>
<reference evidence="7 8" key="1">
    <citation type="submission" date="2012-11" db="EMBL/GenBank/DDBJ databases">
        <title>Whole genome sequence of Gluconacetobacter europaeus NBRC3261.</title>
        <authorList>
            <person name="Azuma Y."/>
            <person name="Higashiura N."/>
            <person name="Hirakawa H."/>
            <person name="Matsushita K."/>
        </authorList>
    </citation>
    <scope>NUCLEOTIDE SEQUENCE [LARGE SCALE GENOMIC DNA]</scope>
    <source>
        <strain evidence="7 8">NBRC 3261</strain>
    </source>
</reference>
<accession>A0A0D6PY35</accession>
<proteinExistence type="predicted"/>
<dbReference type="PANTHER" id="PTHR31645:SF0">
    <property type="entry name" value="OLIGOPEPTIDE TRANSPORTER YGL114W-RELATED"/>
    <property type="match status" value="1"/>
</dbReference>
<comment type="subcellular location">
    <subcellularLocation>
        <location evidence="1">Membrane</location>
        <topology evidence="1">Multi-pass membrane protein</topology>
    </subcellularLocation>
</comment>
<feature type="transmembrane region" description="Helical" evidence="6">
    <location>
        <begin position="510"/>
        <end position="528"/>
    </location>
</feature>
<name>A0A0D6PY35_KOMEU</name>
<dbReference type="InterPro" id="IPR045035">
    <property type="entry name" value="YSL-like"/>
</dbReference>
<feature type="transmembrane region" description="Helical" evidence="6">
    <location>
        <begin position="256"/>
        <end position="273"/>
    </location>
</feature>
<feature type="transmembrane region" description="Helical" evidence="6">
    <location>
        <begin position="375"/>
        <end position="398"/>
    </location>
</feature>
<dbReference type="InterPro" id="IPR004814">
    <property type="entry name" value="Oligopep_transpt"/>
</dbReference>
<evidence type="ECO:0000256" key="3">
    <source>
        <dbReference type="ARBA" id="ARBA00022692"/>
    </source>
</evidence>
<evidence type="ECO:0000313" key="8">
    <source>
        <dbReference type="Proteomes" id="UP000032675"/>
    </source>
</evidence>
<feature type="transmembrane region" description="Helical" evidence="6">
    <location>
        <begin position="310"/>
        <end position="331"/>
    </location>
</feature>
<feature type="transmembrane region" description="Helical" evidence="6">
    <location>
        <begin position="38"/>
        <end position="58"/>
    </location>
</feature>
<dbReference type="NCBIfam" id="TIGR00728">
    <property type="entry name" value="OPT_sfam"/>
    <property type="match status" value="1"/>
</dbReference>
<feature type="transmembrane region" description="Helical" evidence="6">
    <location>
        <begin position="404"/>
        <end position="424"/>
    </location>
</feature>
<evidence type="ECO:0000256" key="4">
    <source>
        <dbReference type="ARBA" id="ARBA00022989"/>
    </source>
</evidence>
<dbReference type="NCBIfam" id="TIGR00733">
    <property type="entry name" value="OPT family oligopeptide transporter"/>
    <property type="match status" value="1"/>
</dbReference>
<dbReference type="Proteomes" id="UP000032675">
    <property type="component" value="Unassembled WGS sequence"/>
</dbReference>
<feature type="transmembrane region" description="Helical" evidence="6">
    <location>
        <begin position="215"/>
        <end position="236"/>
    </location>
</feature>
<feature type="transmembrane region" description="Helical" evidence="6">
    <location>
        <begin position="486"/>
        <end position="503"/>
    </location>
</feature>
<gene>
    <name evidence="7" type="ORF">Geu3261_0043_021</name>
</gene>
<dbReference type="GO" id="GO:0016020">
    <property type="term" value="C:membrane"/>
    <property type="evidence" value="ECO:0007669"/>
    <property type="project" value="UniProtKB-SubCell"/>
</dbReference>
<feature type="transmembrane region" description="Helical" evidence="6">
    <location>
        <begin position="445"/>
        <end position="466"/>
    </location>
</feature>
<feature type="transmembrane region" description="Helical" evidence="6">
    <location>
        <begin position="337"/>
        <end position="363"/>
    </location>
</feature>
<keyword evidence="5 6" id="KW-0472">Membrane</keyword>
<dbReference type="GO" id="GO:0035673">
    <property type="term" value="F:oligopeptide transmembrane transporter activity"/>
    <property type="evidence" value="ECO:0007669"/>
    <property type="project" value="InterPro"/>
</dbReference>
<evidence type="ECO:0000313" key="7">
    <source>
        <dbReference type="EMBL" id="GAN95948.1"/>
    </source>
</evidence>
<evidence type="ECO:0000256" key="6">
    <source>
        <dbReference type="SAM" id="Phobius"/>
    </source>
</evidence>
<feature type="transmembrane region" description="Helical" evidence="6">
    <location>
        <begin position="622"/>
        <end position="640"/>
    </location>
</feature>
<dbReference type="PANTHER" id="PTHR31645">
    <property type="entry name" value="OLIGOPEPTIDE TRANSPORTER YGL114W-RELATED"/>
    <property type="match status" value="1"/>
</dbReference>
<organism evidence="7 8">
    <name type="scientific">Komagataeibacter europaeus NBRC 3261</name>
    <dbReference type="NCBI Taxonomy" id="1234669"/>
    <lineage>
        <taxon>Bacteria</taxon>
        <taxon>Pseudomonadati</taxon>
        <taxon>Pseudomonadota</taxon>
        <taxon>Alphaproteobacteria</taxon>
        <taxon>Acetobacterales</taxon>
        <taxon>Acetobacteraceae</taxon>
        <taxon>Komagataeibacter</taxon>
    </lineage>
</organism>
<dbReference type="InterPro" id="IPR004813">
    <property type="entry name" value="OPT"/>
</dbReference>
<dbReference type="EMBL" id="BANI01000041">
    <property type="protein sequence ID" value="GAN95948.1"/>
    <property type="molecule type" value="Genomic_DNA"/>
</dbReference>
<feature type="transmembrane region" description="Helical" evidence="6">
    <location>
        <begin position="12"/>
        <end position="32"/>
    </location>
</feature>